<accession>A0A183B4U0</accession>
<feature type="transmembrane region" description="Helical" evidence="10">
    <location>
        <begin position="202"/>
        <end position="226"/>
    </location>
</feature>
<evidence type="ECO:0000256" key="2">
    <source>
        <dbReference type="ARBA" id="ARBA00007570"/>
    </source>
</evidence>
<proteinExistence type="inferred from homology"/>
<feature type="domain" description="Small acidic protein-like" evidence="11">
    <location>
        <begin position="21"/>
        <end position="90"/>
    </location>
</feature>
<reference evidence="14" key="1">
    <citation type="submission" date="2016-06" db="UniProtKB">
        <authorList>
            <consortium name="WormBaseParasite"/>
        </authorList>
    </citation>
    <scope>IDENTIFICATION</scope>
</reference>
<dbReference type="GO" id="GO:0005743">
    <property type="term" value="C:mitochondrial inner membrane"/>
    <property type="evidence" value="ECO:0007669"/>
    <property type="project" value="UniProtKB-SubCell"/>
</dbReference>
<keyword evidence="7" id="KW-0496">Mitochondrion</keyword>
<dbReference type="Pfam" id="PF15477">
    <property type="entry name" value="SMAP"/>
    <property type="match status" value="1"/>
</dbReference>
<gene>
    <name evidence="12" type="ORF">ECPE_LOCUS14225</name>
</gene>
<dbReference type="AlphaFoldDB" id="A0A183B4U0"/>
<dbReference type="OrthoDB" id="1928974at2759"/>
<evidence type="ECO:0000256" key="6">
    <source>
        <dbReference type="ARBA" id="ARBA00022989"/>
    </source>
</evidence>
<dbReference type="WBParaSite" id="ECPE_0001426501-mRNA-1">
    <property type="protein sequence ID" value="ECPE_0001426501-mRNA-1"/>
    <property type="gene ID" value="ECPE_0001426501"/>
</dbReference>
<evidence type="ECO:0000256" key="9">
    <source>
        <dbReference type="ARBA" id="ARBA00045905"/>
    </source>
</evidence>
<protein>
    <recommendedName>
        <fullName evidence="3">Transmembrane protein 242</fullName>
    </recommendedName>
</protein>
<dbReference type="PANTHER" id="PTHR13141:SF4">
    <property type="entry name" value="TRANSMEMBRANE PROTEIN 242"/>
    <property type="match status" value="1"/>
</dbReference>
<evidence type="ECO:0000313" key="13">
    <source>
        <dbReference type="Proteomes" id="UP000272942"/>
    </source>
</evidence>
<dbReference type="Pfam" id="PF07096">
    <property type="entry name" value="DUF1358"/>
    <property type="match status" value="1"/>
</dbReference>
<evidence type="ECO:0000256" key="4">
    <source>
        <dbReference type="ARBA" id="ARBA00022692"/>
    </source>
</evidence>
<keyword evidence="4 10" id="KW-0812">Transmembrane</keyword>
<evidence type="ECO:0000313" key="14">
    <source>
        <dbReference type="WBParaSite" id="ECPE_0001426501-mRNA-1"/>
    </source>
</evidence>
<comment type="function">
    <text evidence="9">Scaffold protein that participates in the c-ring assembly of mitochondrial ATP synthase (F(1)F(0) ATP synthase or complex V) by facilitating the membrane insertion and oligomer formation of the subunit c/ATP5MC3. Participates in the incorporation of the c-ring into vestigial complexes. Additionally influences the incorporation of subunits MT-ATP6, MT-ATP8, ATP5MJ, and ATP5MK in the ATP synthase.</text>
</comment>
<evidence type="ECO:0000259" key="11">
    <source>
        <dbReference type="Pfam" id="PF15477"/>
    </source>
</evidence>
<evidence type="ECO:0000256" key="1">
    <source>
        <dbReference type="ARBA" id="ARBA00004448"/>
    </source>
</evidence>
<name>A0A183B4U0_9TREM</name>
<keyword evidence="5" id="KW-0999">Mitochondrion inner membrane</keyword>
<organism evidence="14">
    <name type="scientific">Echinostoma caproni</name>
    <dbReference type="NCBI Taxonomy" id="27848"/>
    <lineage>
        <taxon>Eukaryota</taxon>
        <taxon>Metazoa</taxon>
        <taxon>Spiralia</taxon>
        <taxon>Lophotrochozoa</taxon>
        <taxon>Platyhelminthes</taxon>
        <taxon>Trematoda</taxon>
        <taxon>Digenea</taxon>
        <taxon>Plagiorchiida</taxon>
        <taxon>Echinostomata</taxon>
        <taxon>Echinostomatoidea</taxon>
        <taxon>Echinostomatidae</taxon>
        <taxon>Echinostoma</taxon>
    </lineage>
</organism>
<evidence type="ECO:0000256" key="3">
    <source>
        <dbReference type="ARBA" id="ARBA00013934"/>
    </source>
</evidence>
<comment type="subcellular location">
    <subcellularLocation>
        <location evidence="1">Mitochondrion inner membrane</location>
        <topology evidence="1">Multi-pass membrane protein</topology>
    </subcellularLocation>
</comment>
<keyword evidence="8 10" id="KW-0472">Membrane</keyword>
<evidence type="ECO:0000256" key="8">
    <source>
        <dbReference type="ARBA" id="ARBA00023136"/>
    </source>
</evidence>
<evidence type="ECO:0000256" key="10">
    <source>
        <dbReference type="SAM" id="Phobius"/>
    </source>
</evidence>
<dbReference type="InterPro" id="IPR009792">
    <property type="entry name" value="TMEM242"/>
</dbReference>
<evidence type="ECO:0000256" key="5">
    <source>
        <dbReference type="ARBA" id="ARBA00022792"/>
    </source>
</evidence>
<sequence length="276" mass="30360">MQRLYLPSNNKTALWASTSLIAGKGDQAAAAKFRKLMGIHEDTEQSQTVNPPERETQIQAEAQAELFRRLEHEYEVSRALTHTQRGIGLGFASANHVDYTAYAAMQTILFLSDYICVVFMSGAEKSVTEPTVKQNFEWSDKSNEISSRVPAVAFIVSAFGLSALAGFAVSLYSARKIEPSAFAKGLQVPVSGTIKHESGIRFAVRALGCGTVLAVTGVGGLAYIVWKIAGVHSMFELNNRFRTSFPESWRVKATDSETSFQTFEELLQYITGKDQK</sequence>
<feature type="transmembrane region" description="Helical" evidence="10">
    <location>
        <begin position="151"/>
        <end position="174"/>
    </location>
</feature>
<comment type="similarity">
    <text evidence="2">Belongs to the TMEM242 family.</text>
</comment>
<reference evidence="12 13" key="2">
    <citation type="submission" date="2018-11" db="EMBL/GenBank/DDBJ databases">
        <authorList>
            <consortium name="Pathogen Informatics"/>
        </authorList>
    </citation>
    <scope>NUCLEOTIDE SEQUENCE [LARGE SCALE GENOMIC DNA]</scope>
    <source>
        <strain evidence="12 13">Egypt</strain>
    </source>
</reference>
<keyword evidence="13" id="KW-1185">Reference proteome</keyword>
<evidence type="ECO:0000313" key="12">
    <source>
        <dbReference type="EMBL" id="VDP91497.1"/>
    </source>
</evidence>
<dbReference type="PANTHER" id="PTHR13141">
    <property type="entry name" value="TRANSMEMBRANE PROTEIN 242"/>
    <property type="match status" value="1"/>
</dbReference>
<keyword evidence="6 10" id="KW-1133">Transmembrane helix</keyword>
<dbReference type="InterPro" id="IPR028124">
    <property type="entry name" value="SMAP_dom"/>
</dbReference>
<evidence type="ECO:0000256" key="7">
    <source>
        <dbReference type="ARBA" id="ARBA00023128"/>
    </source>
</evidence>
<dbReference type="EMBL" id="UZAN01057031">
    <property type="protein sequence ID" value="VDP91497.1"/>
    <property type="molecule type" value="Genomic_DNA"/>
</dbReference>
<dbReference type="Proteomes" id="UP000272942">
    <property type="component" value="Unassembled WGS sequence"/>
</dbReference>